<dbReference type="PANTHER" id="PTHR46383">
    <property type="entry name" value="ASPARTATE AMINOTRANSFERASE"/>
    <property type="match status" value="1"/>
</dbReference>
<evidence type="ECO:0000256" key="3">
    <source>
        <dbReference type="ARBA" id="ARBA00022576"/>
    </source>
</evidence>
<gene>
    <name evidence="7" type="ORF">ATC1_131486</name>
</gene>
<comment type="similarity">
    <text evidence="2">Belongs to the class-I pyridoxal-phosphate-dependent aminotransferase family.</text>
</comment>
<evidence type="ECO:0000256" key="1">
    <source>
        <dbReference type="ARBA" id="ARBA00001933"/>
    </source>
</evidence>
<comment type="cofactor">
    <cofactor evidence="1">
        <name>pyridoxal 5'-phosphate</name>
        <dbReference type="ChEBI" id="CHEBI:597326"/>
    </cofactor>
</comment>
<evidence type="ECO:0000313" key="8">
    <source>
        <dbReference type="Proteomes" id="UP000053370"/>
    </source>
</evidence>
<reference evidence="7" key="1">
    <citation type="journal article" date="2015" name="Genome Announc.">
        <title>Draft Genome Sequence of Anaerolineae Strain TC1, a Novel Isolate from a Methanogenic Wastewater Treatment System.</title>
        <authorList>
            <person name="Matsuura N."/>
            <person name="Tourlousse D.M."/>
            <person name="Sun L."/>
            <person name="Toyonaga M."/>
            <person name="Kuroda K."/>
            <person name="Ohashi A."/>
            <person name="Cruz R."/>
            <person name="Yamaguchi T."/>
            <person name="Sekiguchi Y."/>
        </authorList>
    </citation>
    <scope>NUCLEOTIDE SEQUENCE [LARGE SCALE GENOMIC DNA]</scope>
    <source>
        <strain evidence="7">TC1</strain>
    </source>
</reference>
<dbReference type="AlphaFoldDB" id="A0A0S7BXW1"/>
<name>A0A0S7BXW1_9CHLR</name>
<dbReference type="InterPro" id="IPR015421">
    <property type="entry name" value="PyrdxlP-dep_Trfase_major"/>
</dbReference>
<dbReference type="Proteomes" id="UP000053370">
    <property type="component" value="Unassembled WGS sequence"/>
</dbReference>
<dbReference type="SUPFAM" id="SSF53383">
    <property type="entry name" value="PLP-dependent transferases"/>
    <property type="match status" value="1"/>
</dbReference>
<proteinExistence type="inferred from homology"/>
<dbReference type="Gene3D" id="3.90.1150.10">
    <property type="entry name" value="Aspartate Aminotransferase, domain 1"/>
    <property type="match status" value="1"/>
</dbReference>
<dbReference type="GO" id="GO:0008483">
    <property type="term" value="F:transaminase activity"/>
    <property type="evidence" value="ECO:0007669"/>
    <property type="project" value="UniProtKB-KW"/>
</dbReference>
<dbReference type="InterPro" id="IPR004839">
    <property type="entry name" value="Aminotransferase_I/II_large"/>
</dbReference>
<feature type="domain" description="Aminotransferase class I/classII large" evidence="6">
    <location>
        <begin position="36"/>
        <end position="361"/>
    </location>
</feature>
<dbReference type="PANTHER" id="PTHR46383:SF1">
    <property type="entry name" value="ASPARTATE AMINOTRANSFERASE"/>
    <property type="match status" value="1"/>
</dbReference>
<keyword evidence="8" id="KW-1185">Reference proteome</keyword>
<evidence type="ECO:0000256" key="5">
    <source>
        <dbReference type="ARBA" id="ARBA00022898"/>
    </source>
</evidence>
<sequence length="371" mass="41296">MSISTKEMIIERQKANIVKRSSTSSEYDFTFDHPSLQIKRELVEQAVEALKKGETHYVDVPGVMALRKIIADTLQTTGLTSISAANVLVTTGIHESRFLAIQVFSALLGGIAVPSSCDPNVHQILKVRETRSLKTATNRKNFQTLPDEVLRAVQNGYKLVYFENPVRLSGKLLENGQFEEICSILERYDAYAIIDIGFLPWAEIPDHFYSALTNRIQRFVLIGETFPGIGMKGLNTAFITAKEDWVTLLQVQKQVLSICTSAPTQYASIMAGKLYAEKYSDLFETLKSQKNALLSALADARIAAIPGEAANVAAFFDPEEKIYRAFVESGIDLLPGNIFNAKGVTRISISLDDQKNKKIISFLSKFEKQEK</sequence>
<keyword evidence="5" id="KW-0663">Pyridoxal phosphate</keyword>
<dbReference type="Pfam" id="PF00155">
    <property type="entry name" value="Aminotran_1_2"/>
    <property type="match status" value="1"/>
</dbReference>
<keyword evidence="3 7" id="KW-0032">Aminotransferase</keyword>
<dbReference type="RefSeq" id="WP_062282841.1">
    <property type="nucleotide sequence ID" value="NZ_DF968181.1"/>
</dbReference>
<dbReference type="Gene3D" id="3.40.640.10">
    <property type="entry name" value="Type I PLP-dependent aspartate aminotransferase-like (Major domain)"/>
    <property type="match status" value="1"/>
</dbReference>
<dbReference type="InterPro" id="IPR015424">
    <property type="entry name" value="PyrdxlP-dep_Trfase"/>
</dbReference>
<evidence type="ECO:0000259" key="6">
    <source>
        <dbReference type="Pfam" id="PF00155"/>
    </source>
</evidence>
<organism evidence="7">
    <name type="scientific">Flexilinea flocculi</name>
    <dbReference type="NCBI Taxonomy" id="1678840"/>
    <lineage>
        <taxon>Bacteria</taxon>
        <taxon>Bacillati</taxon>
        <taxon>Chloroflexota</taxon>
        <taxon>Anaerolineae</taxon>
        <taxon>Anaerolineales</taxon>
        <taxon>Anaerolineaceae</taxon>
        <taxon>Flexilinea</taxon>
    </lineage>
</organism>
<keyword evidence="4 7" id="KW-0808">Transferase</keyword>
<protein>
    <submittedName>
        <fullName evidence="7">Aspartate/methionine/tyrosine aminotransferase</fullName>
    </submittedName>
</protein>
<evidence type="ECO:0000256" key="4">
    <source>
        <dbReference type="ARBA" id="ARBA00022679"/>
    </source>
</evidence>
<evidence type="ECO:0000313" key="7">
    <source>
        <dbReference type="EMBL" id="GAP41496.1"/>
    </source>
</evidence>
<dbReference type="GO" id="GO:0006520">
    <property type="term" value="P:amino acid metabolic process"/>
    <property type="evidence" value="ECO:0007669"/>
    <property type="project" value="InterPro"/>
</dbReference>
<accession>A0A0S7BXW1</accession>
<dbReference type="EMBL" id="DF968181">
    <property type="protein sequence ID" value="GAP41496.1"/>
    <property type="molecule type" value="Genomic_DNA"/>
</dbReference>
<dbReference type="InterPro" id="IPR015422">
    <property type="entry name" value="PyrdxlP-dep_Trfase_small"/>
</dbReference>
<dbReference type="GO" id="GO:0030170">
    <property type="term" value="F:pyridoxal phosphate binding"/>
    <property type="evidence" value="ECO:0007669"/>
    <property type="project" value="InterPro"/>
</dbReference>
<dbReference type="InterPro" id="IPR050596">
    <property type="entry name" value="AspAT/PAT-like"/>
</dbReference>
<evidence type="ECO:0000256" key="2">
    <source>
        <dbReference type="ARBA" id="ARBA00007441"/>
    </source>
</evidence>
<dbReference type="STRING" id="1678840.ATC1_131486"/>